<feature type="binding site" evidence="9">
    <location>
        <position position="143"/>
    </location>
    <ligand>
        <name>substrate</name>
    </ligand>
</feature>
<dbReference type="HAMAP" id="MF_01987">
    <property type="entry name" value="Ribokinase"/>
    <property type="match status" value="1"/>
</dbReference>
<keyword evidence="6 9" id="KW-0460">Magnesium</keyword>
<feature type="binding site" evidence="9">
    <location>
        <begin position="17"/>
        <end position="19"/>
    </location>
    <ligand>
        <name>substrate</name>
    </ligand>
</feature>
<dbReference type="InterPro" id="IPR029056">
    <property type="entry name" value="Ribokinase-like"/>
</dbReference>
<gene>
    <name evidence="9" type="primary">rbsK</name>
    <name evidence="11" type="ORF">GCM10009776_20020</name>
</gene>
<keyword evidence="8 9" id="KW-0119">Carbohydrate metabolism</keyword>
<keyword evidence="9" id="KW-0963">Cytoplasm</keyword>
<dbReference type="Gene3D" id="3.40.1190.20">
    <property type="match status" value="1"/>
</dbReference>
<name>A0ABN2QTC7_9MICO</name>
<keyword evidence="4 9" id="KW-0418">Kinase</keyword>
<comment type="cofactor">
    <cofactor evidence="9">
        <name>Mg(2+)</name>
        <dbReference type="ChEBI" id="CHEBI:18420"/>
    </cofactor>
    <text evidence="9">Requires a divalent cation, most likely magnesium in vivo, as an electrophilic catalyst to aid phosphoryl group transfer. It is the chelate of the metal and the nucleotide that is the actual substrate.</text>
</comment>
<feature type="binding site" evidence="9">
    <location>
        <position position="284"/>
    </location>
    <ligand>
        <name>K(+)</name>
        <dbReference type="ChEBI" id="CHEBI:29103"/>
    </ligand>
</feature>
<feature type="binding site" evidence="9">
    <location>
        <begin position="253"/>
        <end position="254"/>
    </location>
    <ligand>
        <name>ATP</name>
        <dbReference type="ChEBI" id="CHEBI:30616"/>
    </ligand>
</feature>
<evidence type="ECO:0000256" key="2">
    <source>
        <dbReference type="ARBA" id="ARBA00022723"/>
    </source>
</evidence>
<feature type="binding site" evidence="9">
    <location>
        <position position="186"/>
    </location>
    <ligand>
        <name>ATP</name>
        <dbReference type="ChEBI" id="CHEBI:30616"/>
    </ligand>
</feature>
<comment type="subcellular location">
    <subcellularLocation>
        <location evidence="9">Cytoplasm</location>
    </subcellularLocation>
</comment>
<dbReference type="InterPro" id="IPR002139">
    <property type="entry name" value="Ribo/fructo_kinase"/>
</dbReference>
<dbReference type="PANTHER" id="PTHR10584">
    <property type="entry name" value="SUGAR KINASE"/>
    <property type="match status" value="1"/>
</dbReference>
<comment type="caution">
    <text evidence="11">The sequence shown here is derived from an EMBL/GenBank/DDBJ whole genome shotgun (WGS) entry which is preliminary data.</text>
</comment>
<evidence type="ECO:0000256" key="1">
    <source>
        <dbReference type="ARBA" id="ARBA00022679"/>
    </source>
</evidence>
<feature type="binding site" evidence="9">
    <location>
        <begin position="221"/>
        <end position="226"/>
    </location>
    <ligand>
        <name>ATP</name>
        <dbReference type="ChEBI" id="CHEBI:30616"/>
    </ligand>
</feature>
<keyword evidence="2 9" id="KW-0479">Metal-binding</keyword>
<evidence type="ECO:0000256" key="5">
    <source>
        <dbReference type="ARBA" id="ARBA00022840"/>
    </source>
</evidence>
<sequence length="303" mass="30800">MTGDPRLGNVVVAGSINVDTFLRVPHLPAPGETLIASRSSVRLGGKGANQAMAARRAGCRVTMVGAVGDDRTSRHPLRVLASSGVDAQHVQVIRGAATGSAVIAVDDAGENLIIVDPGANARLERFEAAAALADAAVLVVQGEMPMTFTAEAVVAASRVGVRVIVNLAPFTRWLAEFSVADPLILNEVEAGQLLGAQPGGPEDIAEVASRLLGYCRSAVVTIGARGAVLVTESGALHIAAPSISDVIDSTGAGDAFVGVTAAALAFGRTLPSSVRAGVEAASESVRHEGAGESYPDFISILAR</sequence>
<feature type="binding site" evidence="9">
    <location>
        <position position="248"/>
    </location>
    <ligand>
        <name>K(+)</name>
        <dbReference type="ChEBI" id="CHEBI:29103"/>
    </ligand>
</feature>
<evidence type="ECO:0000313" key="12">
    <source>
        <dbReference type="Proteomes" id="UP001499933"/>
    </source>
</evidence>
<dbReference type="InterPro" id="IPR011877">
    <property type="entry name" value="Ribokinase"/>
</dbReference>
<dbReference type="RefSeq" id="WP_344093998.1">
    <property type="nucleotide sequence ID" value="NZ_BAAAOG010000002.1"/>
</dbReference>
<dbReference type="Proteomes" id="UP001499933">
    <property type="component" value="Unassembled WGS sequence"/>
</dbReference>
<comment type="pathway">
    <text evidence="9">Carbohydrate metabolism; D-ribose degradation; D-ribose 5-phosphate from beta-D-ribopyranose: step 2/2.</text>
</comment>
<evidence type="ECO:0000256" key="7">
    <source>
        <dbReference type="ARBA" id="ARBA00022958"/>
    </source>
</evidence>
<keyword evidence="12" id="KW-1185">Reference proteome</keyword>
<comment type="similarity">
    <text evidence="9">Belongs to the carbohydrate kinase PfkB family. Ribokinase subfamily.</text>
</comment>
<dbReference type="EMBL" id="BAAAOG010000002">
    <property type="protein sequence ID" value="GAA1957727.1"/>
    <property type="molecule type" value="Genomic_DNA"/>
</dbReference>
<dbReference type="CDD" id="cd01174">
    <property type="entry name" value="ribokinase"/>
    <property type="match status" value="1"/>
</dbReference>
<dbReference type="Pfam" id="PF00294">
    <property type="entry name" value="PfkB"/>
    <property type="match status" value="1"/>
</dbReference>
<evidence type="ECO:0000256" key="6">
    <source>
        <dbReference type="ARBA" id="ARBA00022842"/>
    </source>
</evidence>
<dbReference type="SUPFAM" id="SSF53613">
    <property type="entry name" value="Ribokinase-like"/>
    <property type="match status" value="1"/>
</dbReference>
<evidence type="ECO:0000256" key="9">
    <source>
        <dbReference type="HAMAP-Rule" id="MF_01987"/>
    </source>
</evidence>
<evidence type="ECO:0000313" key="11">
    <source>
        <dbReference type="EMBL" id="GAA1957727.1"/>
    </source>
</evidence>
<comment type="subunit">
    <text evidence="9">Homodimer.</text>
</comment>
<keyword evidence="3 9" id="KW-0547">Nucleotide-binding</keyword>
<feature type="binding site" evidence="9">
    <location>
        <begin position="45"/>
        <end position="49"/>
    </location>
    <ligand>
        <name>substrate</name>
    </ligand>
</feature>
<protein>
    <recommendedName>
        <fullName evidence="9">Ribokinase</fullName>
        <shortName evidence="9">RK</shortName>
        <ecNumber evidence="9">2.7.1.15</ecNumber>
    </recommendedName>
</protein>
<evidence type="ECO:0000259" key="10">
    <source>
        <dbReference type="Pfam" id="PF00294"/>
    </source>
</evidence>
<proteinExistence type="inferred from homology"/>
<comment type="caution">
    <text evidence="9">Lacks conserved residue(s) required for the propagation of feature annotation.</text>
</comment>
<evidence type="ECO:0000256" key="8">
    <source>
        <dbReference type="ARBA" id="ARBA00023277"/>
    </source>
</evidence>
<keyword evidence="5 9" id="KW-0067">ATP-binding</keyword>
<organism evidence="11 12">
    <name type="scientific">Microbacterium deminutum</name>
    <dbReference type="NCBI Taxonomy" id="344164"/>
    <lineage>
        <taxon>Bacteria</taxon>
        <taxon>Bacillati</taxon>
        <taxon>Actinomycetota</taxon>
        <taxon>Actinomycetes</taxon>
        <taxon>Micrococcales</taxon>
        <taxon>Microbacteriaceae</taxon>
        <taxon>Microbacterium</taxon>
    </lineage>
</organism>
<feature type="binding site" evidence="9">
    <location>
        <position position="289"/>
    </location>
    <ligand>
        <name>K(+)</name>
        <dbReference type="ChEBI" id="CHEBI:29103"/>
    </ligand>
</feature>
<feature type="binding site" evidence="9">
    <location>
        <position position="254"/>
    </location>
    <ligand>
        <name>substrate</name>
    </ligand>
</feature>
<dbReference type="EC" id="2.7.1.15" evidence="9"/>
<accession>A0ABN2QTC7</accession>
<evidence type="ECO:0000256" key="4">
    <source>
        <dbReference type="ARBA" id="ARBA00022777"/>
    </source>
</evidence>
<feature type="binding site" evidence="9">
    <location>
        <position position="293"/>
    </location>
    <ligand>
        <name>K(+)</name>
        <dbReference type="ChEBI" id="CHEBI:29103"/>
    </ligand>
</feature>
<comment type="activity regulation">
    <text evidence="9">Activated by a monovalent cation that binds near, but not in, the active site. The most likely occupant of the site in vivo is potassium. Ion binding induces a conformational change that may alter substrate affinity.</text>
</comment>
<feature type="binding site" evidence="9">
    <location>
        <position position="250"/>
    </location>
    <ligand>
        <name>K(+)</name>
        <dbReference type="ChEBI" id="CHEBI:29103"/>
    </ligand>
</feature>
<dbReference type="InterPro" id="IPR011611">
    <property type="entry name" value="PfkB_dom"/>
</dbReference>
<feature type="domain" description="Carbohydrate kinase PfkB" evidence="10">
    <location>
        <begin position="9"/>
        <end position="295"/>
    </location>
</feature>
<comment type="catalytic activity">
    <reaction evidence="9">
        <text>D-ribose + ATP = D-ribose 5-phosphate + ADP + H(+)</text>
        <dbReference type="Rhea" id="RHEA:13697"/>
        <dbReference type="ChEBI" id="CHEBI:15378"/>
        <dbReference type="ChEBI" id="CHEBI:30616"/>
        <dbReference type="ChEBI" id="CHEBI:47013"/>
        <dbReference type="ChEBI" id="CHEBI:78346"/>
        <dbReference type="ChEBI" id="CHEBI:456216"/>
        <dbReference type="EC" id="2.7.1.15"/>
    </reaction>
</comment>
<dbReference type="PANTHER" id="PTHR10584:SF166">
    <property type="entry name" value="RIBOKINASE"/>
    <property type="match status" value="1"/>
</dbReference>
<feature type="binding site" evidence="9">
    <location>
        <position position="287"/>
    </location>
    <ligand>
        <name>K(+)</name>
        <dbReference type="ChEBI" id="CHEBI:29103"/>
    </ligand>
</feature>
<feature type="active site" description="Proton acceptor" evidence="9">
    <location>
        <position position="254"/>
    </location>
</feature>
<dbReference type="PRINTS" id="PR00990">
    <property type="entry name" value="RIBOKINASE"/>
</dbReference>
<evidence type="ECO:0000256" key="3">
    <source>
        <dbReference type="ARBA" id="ARBA00022741"/>
    </source>
</evidence>
<comment type="function">
    <text evidence="9">Catalyzes the phosphorylation of ribose at O-5 in a reaction requiring ATP and magnesium. The resulting D-ribose-5-phosphate can then be used either for sythesis of nucleotides, histidine, and tryptophan, or as a component of the pentose phosphate pathway.</text>
</comment>
<reference evidence="11 12" key="1">
    <citation type="journal article" date="2019" name="Int. J. Syst. Evol. Microbiol.">
        <title>The Global Catalogue of Microorganisms (GCM) 10K type strain sequencing project: providing services to taxonomists for standard genome sequencing and annotation.</title>
        <authorList>
            <consortium name="The Broad Institute Genomics Platform"/>
            <consortium name="The Broad Institute Genome Sequencing Center for Infectious Disease"/>
            <person name="Wu L."/>
            <person name="Ma J."/>
        </authorList>
    </citation>
    <scope>NUCLEOTIDE SEQUENCE [LARGE SCALE GENOMIC DNA]</scope>
    <source>
        <strain evidence="11 12">JCM 14901</strain>
    </source>
</reference>
<keyword evidence="7 9" id="KW-0630">Potassium</keyword>
<keyword evidence="1 9" id="KW-0808">Transferase</keyword>